<protein>
    <submittedName>
        <fullName evidence="3">Transmembrane protein, putative</fullName>
    </submittedName>
</protein>
<dbReference type="EMBL" id="GG662646">
    <property type="protein sequence ID" value="EAR98975.1"/>
    <property type="molecule type" value="Genomic_DNA"/>
</dbReference>
<sequence length="128" mass="13219">MRFVAFALVALIAISYVNADITNVDPYKKCTSSSSSSSSGSTVDPCSKASNPTSCTAQLVTFGLCMAASTNCVPATAPDVASYITCYKACQNANPDAKIVTQPQLDCLSGSFLASAVMILLSVVALLF</sequence>
<evidence type="ECO:0000313" key="3">
    <source>
        <dbReference type="EMBL" id="EAR98975.1"/>
    </source>
</evidence>
<keyword evidence="4" id="KW-1185">Reference proteome</keyword>
<dbReference type="Proteomes" id="UP000009168">
    <property type="component" value="Unassembled WGS sequence"/>
</dbReference>
<organism evidence="3 4">
    <name type="scientific">Tetrahymena thermophila (strain SB210)</name>
    <dbReference type="NCBI Taxonomy" id="312017"/>
    <lineage>
        <taxon>Eukaryota</taxon>
        <taxon>Sar</taxon>
        <taxon>Alveolata</taxon>
        <taxon>Ciliophora</taxon>
        <taxon>Intramacronucleata</taxon>
        <taxon>Oligohymenophorea</taxon>
        <taxon>Hymenostomatida</taxon>
        <taxon>Tetrahymenina</taxon>
        <taxon>Tetrahymenidae</taxon>
        <taxon>Tetrahymena</taxon>
    </lineage>
</organism>
<keyword evidence="1" id="KW-1133">Transmembrane helix</keyword>
<name>Q23QY1_TETTS</name>
<dbReference type="RefSeq" id="XP_001019220.1">
    <property type="nucleotide sequence ID" value="XM_001019220.1"/>
</dbReference>
<dbReference type="GeneID" id="7829836"/>
<feature type="chain" id="PRO_5004202322" evidence="2">
    <location>
        <begin position="20"/>
        <end position="128"/>
    </location>
</feature>
<dbReference type="AlphaFoldDB" id="Q23QY1"/>
<proteinExistence type="predicted"/>
<dbReference type="HOGENOM" id="CLU_1964012_0_0_1"/>
<gene>
    <name evidence="3" type="ORF">TTHERM_00997800</name>
</gene>
<dbReference type="InParanoid" id="Q23QY1"/>
<evidence type="ECO:0000256" key="2">
    <source>
        <dbReference type="SAM" id="SignalP"/>
    </source>
</evidence>
<keyword evidence="1 3" id="KW-0812">Transmembrane</keyword>
<evidence type="ECO:0000313" key="4">
    <source>
        <dbReference type="Proteomes" id="UP000009168"/>
    </source>
</evidence>
<dbReference type="KEGG" id="tet:TTHERM_00997800"/>
<reference evidence="4" key="1">
    <citation type="journal article" date="2006" name="PLoS Biol.">
        <title>Macronuclear genome sequence of the ciliate Tetrahymena thermophila, a model eukaryote.</title>
        <authorList>
            <person name="Eisen J.A."/>
            <person name="Coyne R.S."/>
            <person name="Wu M."/>
            <person name="Wu D."/>
            <person name="Thiagarajan M."/>
            <person name="Wortman J.R."/>
            <person name="Badger J.H."/>
            <person name="Ren Q."/>
            <person name="Amedeo P."/>
            <person name="Jones K.M."/>
            <person name="Tallon L.J."/>
            <person name="Delcher A.L."/>
            <person name="Salzberg S.L."/>
            <person name="Silva J.C."/>
            <person name="Haas B.J."/>
            <person name="Majoros W.H."/>
            <person name="Farzad M."/>
            <person name="Carlton J.M."/>
            <person name="Smith R.K. Jr."/>
            <person name="Garg J."/>
            <person name="Pearlman R.E."/>
            <person name="Karrer K.M."/>
            <person name="Sun L."/>
            <person name="Manning G."/>
            <person name="Elde N.C."/>
            <person name="Turkewitz A.P."/>
            <person name="Asai D.J."/>
            <person name="Wilkes D.E."/>
            <person name="Wang Y."/>
            <person name="Cai H."/>
            <person name="Collins K."/>
            <person name="Stewart B.A."/>
            <person name="Lee S.R."/>
            <person name="Wilamowska K."/>
            <person name="Weinberg Z."/>
            <person name="Ruzzo W.L."/>
            <person name="Wloga D."/>
            <person name="Gaertig J."/>
            <person name="Frankel J."/>
            <person name="Tsao C.-C."/>
            <person name="Gorovsky M.A."/>
            <person name="Keeling P.J."/>
            <person name="Waller R.F."/>
            <person name="Patron N.J."/>
            <person name="Cherry J.M."/>
            <person name="Stover N.A."/>
            <person name="Krieger C.J."/>
            <person name="del Toro C."/>
            <person name="Ryder H.F."/>
            <person name="Williamson S.C."/>
            <person name="Barbeau R.A."/>
            <person name="Hamilton E.P."/>
            <person name="Orias E."/>
        </authorList>
    </citation>
    <scope>NUCLEOTIDE SEQUENCE [LARGE SCALE GENOMIC DNA]</scope>
    <source>
        <strain evidence="4">SB210</strain>
    </source>
</reference>
<accession>Q23QY1</accession>
<feature type="signal peptide" evidence="2">
    <location>
        <begin position="1"/>
        <end position="19"/>
    </location>
</feature>
<feature type="transmembrane region" description="Helical" evidence="1">
    <location>
        <begin position="108"/>
        <end position="127"/>
    </location>
</feature>
<keyword evidence="1" id="KW-0472">Membrane</keyword>
<evidence type="ECO:0000256" key="1">
    <source>
        <dbReference type="SAM" id="Phobius"/>
    </source>
</evidence>
<keyword evidence="2" id="KW-0732">Signal</keyword>